<sequence>MGLQTNEVCVAATDSILGAAGHGCAIPVVTRQGDALIVTIACGHDDDRDITSLLFTGDFQSWYRAQSRTTSGTRHSGFTIDARFLTEDCDANPKHQSDLKAG</sequence>
<reference evidence="1 2" key="1">
    <citation type="journal article" date="2018" name="Arch. Microbiol.">
        <title>New insights into the metabolic potential of the phototrophic purple bacterium Rhodopila globiformis DSM 161(T) from its draft genome sequence and evidence for a vanadium-dependent nitrogenase.</title>
        <authorList>
            <person name="Imhoff J.F."/>
            <person name="Rahn T."/>
            <person name="Kunzel S."/>
            <person name="Neulinger S.C."/>
        </authorList>
    </citation>
    <scope>NUCLEOTIDE SEQUENCE [LARGE SCALE GENOMIC DNA]</scope>
    <source>
        <strain evidence="1 2">DSM 16996</strain>
    </source>
</reference>
<dbReference type="Proteomes" id="UP000239089">
    <property type="component" value="Unassembled WGS sequence"/>
</dbReference>
<accession>A0A2S6NED7</accession>
<name>A0A2S6NED7_9HYPH</name>
<proteinExistence type="predicted"/>
<keyword evidence="2" id="KW-1185">Reference proteome</keyword>
<dbReference type="EMBL" id="NHSJ01000031">
    <property type="protein sequence ID" value="PPQ32988.1"/>
    <property type="molecule type" value="Genomic_DNA"/>
</dbReference>
<evidence type="ECO:0000313" key="2">
    <source>
        <dbReference type="Proteomes" id="UP000239089"/>
    </source>
</evidence>
<protein>
    <submittedName>
        <fullName evidence="1">Uncharacterized protein</fullName>
    </submittedName>
</protein>
<gene>
    <name evidence="1" type="ORF">CCR94_03155</name>
</gene>
<comment type="caution">
    <text evidence="1">The sequence shown here is derived from an EMBL/GenBank/DDBJ whole genome shotgun (WGS) entry which is preliminary data.</text>
</comment>
<organism evidence="1 2">
    <name type="scientific">Rhodoblastus sphagnicola</name>
    <dbReference type="NCBI Taxonomy" id="333368"/>
    <lineage>
        <taxon>Bacteria</taxon>
        <taxon>Pseudomonadati</taxon>
        <taxon>Pseudomonadota</taxon>
        <taxon>Alphaproteobacteria</taxon>
        <taxon>Hyphomicrobiales</taxon>
        <taxon>Rhodoblastaceae</taxon>
        <taxon>Rhodoblastus</taxon>
    </lineage>
</organism>
<evidence type="ECO:0000313" key="1">
    <source>
        <dbReference type="EMBL" id="PPQ32988.1"/>
    </source>
</evidence>
<dbReference type="AlphaFoldDB" id="A0A2S6NED7"/>